<name>A0ABU1MUS3_9CAUL</name>
<organism evidence="2 3">
    <name type="scientific">Caulobacter rhizosphaerae</name>
    <dbReference type="NCBI Taxonomy" id="2010972"/>
    <lineage>
        <taxon>Bacteria</taxon>
        <taxon>Pseudomonadati</taxon>
        <taxon>Pseudomonadota</taxon>
        <taxon>Alphaproteobacteria</taxon>
        <taxon>Caulobacterales</taxon>
        <taxon>Caulobacteraceae</taxon>
        <taxon>Caulobacter</taxon>
    </lineage>
</organism>
<protein>
    <recommendedName>
        <fullName evidence="4">DUF3108 domain-containing protein</fullName>
    </recommendedName>
</protein>
<dbReference type="EMBL" id="JAVDRL010000002">
    <property type="protein sequence ID" value="MDR6529949.1"/>
    <property type="molecule type" value="Genomic_DNA"/>
</dbReference>
<evidence type="ECO:0000313" key="2">
    <source>
        <dbReference type="EMBL" id="MDR6529949.1"/>
    </source>
</evidence>
<dbReference type="Pfam" id="PF11306">
    <property type="entry name" value="DUF3108"/>
    <property type="match status" value="1"/>
</dbReference>
<sequence>MSLAVRSVLLAGLVLAGSAAANQAQAAVTPVPVGQPLARFDNLKPGAHRYLRFKQTGETVRVADVWTREVRFEDQDGQRRLHIVQHWDGVGATPSDRQLDSWFEVGTFRPLTHIRRTQKDGVAKVEGYDFKPDRIVGLKDLEGNAAKDFEVASPQPSFNFETDMEFVQALPLAAGYEASIVFTHPGGGPPAPYLFKVAGSEVLDLPGGGKVDCWVVTTDYNHPEMGVTRFWFAKTGQVMIKQISPLPDGSGVLGKTLLY</sequence>
<comment type="caution">
    <text evidence="2">The sequence shown here is derived from an EMBL/GenBank/DDBJ whole genome shotgun (WGS) entry which is preliminary data.</text>
</comment>
<proteinExistence type="predicted"/>
<evidence type="ECO:0000313" key="3">
    <source>
        <dbReference type="Proteomes" id="UP001262754"/>
    </source>
</evidence>
<dbReference type="InterPro" id="IPR021457">
    <property type="entry name" value="DUF3108"/>
</dbReference>
<feature type="chain" id="PRO_5045685146" description="DUF3108 domain-containing protein" evidence="1">
    <location>
        <begin position="27"/>
        <end position="259"/>
    </location>
</feature>
<feature type="signal peptide" evidence="1">
    <location>
        <begin position="1"/>
        <end position="26"/>
    </location>
</feature>
<evidence type="ECO:0008006" key="4">
    <source>
        <dbReference type="Google" id="ProtNLM"/>
    </source>
</evidence>
<reference evidence="2 3" key="1">
    <citation type="submission" date="2023-07" db="EMBL/GenBank/DDBJ databases">
        <title>Sorghum-associated microbial communities from plants grown in Nebraska, USA.</title>
        <authorList>
            <person name="Schachtman D."/>
        </authorList>
    </citation>
    <scope>NUCLEOTIDE SEQUENCE [LARGE SCALE GENOMIC DNA]</scope>
    <source>
        <strain evidence="2 3">DS2154</strain>
    </source>
</reference>
<gene>
    <name evidence="2" type="ORF">J2800_000673</name>
</gene>
<evidence type="ECO:0000256" key="1">
    <source>
        <dbReference type="SAM" id="SignalP"/>
    </source>
</evidence>
<accession>A0ABU1MUS3</accession>
<keyword evidence="3" id="KW-1185">Reference proteome</keyword>
<dbReference type="RefSeq" id="WP_310029188.1">
    <property type="nucleotide sequence ID" value="NZ_JAVDRL010000002.1"/>
</dbReference>
<dbReference type="Proteomes" id="UP001262754">
    <property type="component" value="Unassembled WGS sequence"/>
</dbReference>
<keyword evidence="1" id="KW-0732">Signal</keyword>